<organism evidence="1 2">
    <name type="scientific">Desulfosarcina ovata subsp. ovata</name>
    <dbReference type="NCBI Taxonomy" id="2752305"/>
    <lineage>
        <taxon>Bacteria</taxon>
        <taxon>Pseudomonadati</taxon>
        <taxon>Thermodesulfobacteriota</taxon>
        <taxon>Desulfobacteria</taxon>
        <taxon>Desulfobacterales</taxon>
        <taxon>Desulfosarcinaceae</taxon>
        <taxon>Desulfosarcina</taxon>
    </lineage>
</organism>
<dbReference type="RefSeq" id="WP_162458923.1">
    <property type="nucleotide sequence ID" value="NZ_AP021879.1"/>
</dbReference>
<reference evidence="1 2" key="1">
    <citation type="submission" date="2019-11" db="EMBL/GenBank/DDBJ databases">
        <title>Comparative genomics of hydrocarbon-degrading Desulfosarcina strains.</title>
        <authorList>
            <person name="Watanabe M."/>
            <person name="Kojima H."/>
            <person name="Fukui M."/>
        </authorList>
    </citation>
    <scope>NUCLEOTIDE SEQUENCE [LARGE SCALE GENOMIC DNA]</scope>
    <source>
        <strain evidence="2">oXyS1</strain>
    </source>
</reference>
<accession>A0A5K8AAN1</accession>
<name>A0A5K8AAN1_9BACT</name>
<dbReference type="Proteomes" id="UP000422108">
    <property type="component" value="Chromosome"/>
</dbReference>
<dbReference type="EMBL" id="AP021879">
    <property type="protein sequence ID" value="BBO89538.1"/>
    <property type="molecule type" value="Genomic_DNA"/>
</dbReference>
<evidence type="ECO:0000313" key="1">
    <source>
        <dbReference type="EMBL" id="BBO89538.1"/>
    </source>
</evidence>
<sequence>MVLIANASHLAMAKGKMVDGKLTGPGNTFPSVRMTAYNTVFSGTANVEVQLQRHVAKGKLDLRHPAGRLPTDDQIEPGPQIKATEAILIISLPLKICLPRSFYGALPVGLLFKIDSYLH</sequence>
<gene>
    <name evidence="1" type="ORF">DSCOOX_27180</name>
</gene>
<dbReference type="AlphaFoldDB" id="A0A5K8AAN1"/>
<keyword evidence="2" id="KW-1185">Reference proteome</keyword>
<protein>
    <submittedName>
        <fullName evidence="1">Uncharacterized protein</fullName>
    </submittedName>
</protein>
<evidence type="ECO:0000313" key="2">
    <source>
        <dbReference type="Proteomes" id="UP000422108"/>
    </source>
</evidence>
<proteinExistence type="predicted"/>